<dbReference type="SUPFAM" id="SSF48452">
    <property type="entry name" value="TPR-like"/>
    <property type="match status" value="3"/>
</dbReference>
<dbReference type="Proteomes" id="UP000002531">
    <property type="component" value="Chromosome"/>
</dbReference>
<dbReference type="KEGG" id="nwi:Nwi_2594"/>
<dbReference type="PROSITE" id="PS50293">
    <property type="entry name" value="TPR_REGION"/>
    <property type="match status" value="1"/>
</dbReference>
<dbReference type="PROSITE" id="PS50005">
    <property type="entry name" value="TPR"/>
    <property type="match status" value="2"/>
</dbReference>
<evidence type="ECO:0000313" key="4">
    <source>
        <dbReference type="EMBL" id="ABA05847.1"/>
    </source>
</evidence>
<sequence>MVPARVAYRETLMFVPRNLELRIPMLSIRFNRLAMAVAAAALLVPSGPLAAQTPDHPTETSPFPSAKDLRSMTTSGSYLAARHASVERDARSAATFYRSALRTDPKNNELLDRAFISSLAEGNIAAAVKLADRILAIDKSNRVARLVVGVDNLKQKKYAAARKNIKLSIRGPITDLVATLLSGWADYGAGDTRQAVALIDALTGPEWYPIFKDLHSGMLLDLAGRKEEAGARLERAYKLDDSALRVSDAYARWLSRNKDAAAALAVYESFDKKLARHPLIQEGIKELKARKKLPQLVNSPQTGAAEALYGIGASLTRRGGEDLALVYLQLALYLSPDHPMALLSLADLYESVKKPEMAIGVYERVPAGSPLRRNAQIQLATNLDAVDRSDEAIKILKGVTEQDPNDLEAIMALGNVERGRKKFADCAKTYGKGIDVIAEAKDKPNWVYYYFRGICLERSKNWAKAEVDMKKALEIQPEQPHVLNYLGYSWIDRGLNLDEAMKMIKRAVDQRPDDGYIVDSLGWAYYRIGNYEEAVKTLERAINLKPEDPTVNDHLGDAYWRVGRTLEAKFQWAHARDLKPEQEELPKIEAKIKNGLPADDTPSAASADKKKDAGKGG</sequence>
<dbReference type="InterPro" id="IPR011990">
    <property type="entry name" value="TPR-like_helical_dom_sf"/>
</dbReference>
<keyword evidence="1" id="KW-0802">TPR repeat</keyword>
<dbReference type="PANTHER" id="PTHR12558:SF13">
    <property type="entry name" value="CELL DIVISION CYCLE PROTEIN 27 HOMOLOG"/>
    <property type="match status" value="1"/>
</dbReference>
<dbReference type="PANTHER" id="PTHR12558">
    <property type="entry name" value="CELL DIVISION CYCLE 16,23,27"/>
    <property type="match status" value="1"/>
</dbReference>
<feature type="compositionally biased region" description="Basic and acidic residues" evidence="2">
    <location>
        <begin position="583"/>
        <end position="592"/>
    </location>
</feature>
<evidence type="ECO:0000313" key="5">
    <source>
        <dbReference type="Proteomes" id="UP000002531"/>
    </source>
</evidence>
<keyword evidence="5" id="KW-1185">Reference proteome</keyword>
<evidence type="ECO:0000256" key="3">
    <source>
        <dbReference type="SAM" id="SignalP"/>
    </source>
</evidence>
<feature type="compositionally biased region" description="Basic and acidic residues" evidence="2">
    <location>
        <begin position="607"/>
        <end position="617"/>
    </location>
</feature>
<reference evidence="4 5" key="1">
    <citation type="journal article" date="2006" name="Appl. Environ. Microbiol.">
        <title>Genome sequence of the chemolithoautotrophic nitrite-oxidizing bacterium Nitrobacter winogradskyi Nb-255.</title>
        <authorList>
            <person name="Starkenburg S.R."/>
            <person name="Chain P.S."/>
            <person name="Sayavedra-Soto L.A."/>
            <person name="Hauser L."/>
            <person name="Land M.L."/>
            <person name="Larimer F.W."/>
            <person name="Malfatti S.A."/>
            <person name="Klotz M.G."/>
            <person name="Bottomley P.J."/>
            <person name="Arp D.J."/>
            <person name="Hickey W.J."/>
        </authorList>
    </citation>
    <scope>NUCLEOTIDE SEQUENCE [LARGE SCALE GENOMIC DNA]</scope>
    <source>
        <strain evidence="5">ATCC 25391 / DSM 10237 / CIP 104748 / NCIMB 11846 / Nb-255</strain>
    </source>
</reference>
<gene>
    <name evidence="4" type="ordered locus">Nwi_2594</name>
</gene>
<organism evidence="4 5">
    <name type="scientific">Nitrobacter winogradskyi (strain ATCC 25391 / DSM 10237 / CIP 104748 / NCIMB 11846 / Nb-255)</name>
    <dbReference type="NCBI Taxonomy" id="323098"/>
    <lineage>
        <taxon>Bacteria</taxon>
        <taxon>Pseudomonadati</taxon>
        <taxon>Pseudomonadota</taxon>
        <taxon>Alphaproteobacteria</taxon>
        <taxon>Hyphomicrobiales</taxon>
        <taxon>Nitrobacteraceae</taxon>
        <taxon>Nitrobacter</taxon>
    </lineage>
</organism>
<feature type="repeat" description="TPR" evidence="1">
    <location>
        <begin position="515"/>
        <end position="548"/>
    </location>
</feature>
<feature type="repeat" description="TPR" evidence="1">
    <location>
        <begin position="305"/>
        <end position="338"/>
    </location>
</feature>
<dbReference type="Gene3D" id="1.25.40.10">
    <property type="entry name" value="Tetratricopeptide repeat domain"/>
    <property type="match status" value="3"/>
</dbReference>
<dbReference type="eggNOG" id="COG0457">
    <property type="taxonomic scope" value="Bacteria"/>
</dbReference>
<name>Q3SPE4_NITWN</name>
<evidence type="ECO:0000256" key="1">
    <source>
        <dbReference type="PROSITE-ProRule" id="PRU00339"/>
    </source>
</evidence>
<feature type="region of interest" description="Disordered" evidence="2">
    <location>
        <begin position="583"/>
        <end position="617"/>
    </location>
</feature>
<dbReference type="SMART" id="SM00028">
    <property type="entry name" value="TPR"/>
    <property type="match status" value="7"/>
</dbReference>
<dbReference type="AlphaFoldDB" id="Q3SPE4"/>
<feature type="signal peptide" evidence="3">
    <location>
        <begin position="1"/>
        <end position="50"/>
    </location>
</feature>
<dbReference type="Pfam" id="PF13414">
    <property type="entry name" value="TPR_11"/>
    <property type="match status" value="1"/>
</dbReference>
<keyword evidence="3" id="KW-0732">Signal</keyword>
<dbReference type="EMBL" id="CP000115">
    <property type="protein sequence ID" value="ABA05847.1"/>
    <property type="molecule type" value="Genomic_DNA"/>
</dbReference>
<evidence type="ECO:0000256" key="2">
    <source>
        <dbReference type="SAM" id="MobiDB-lite"/>
    </source>
</evidence>
<dbReference type="Pfam" id="PF13176">
    <property type="entry name" value="TPR_7"/>
    <property type="match status" value="1"/>
</dbReference>
<proteinExistence type="predicted"/>
<dbReference type="HOGENOM" id="CLU_007251_2_1_5"/>
<dbReference type="STRING" id="323098.Nwi_2594"/>
<dbReference type="InterPro" id="IPR019734">
    <property type="entry name" value="TPR_rpt"/>
</dbReference>
<feature type="chain" id="PRO_5004229023" evidence="3">
    <location>
        <begin position="51"/>
        <end position="617"/>
    </location>
</feature>
<protein>
    <submittedName>
        <fullName evidence="4">TPR repeat protein</fullName>
    </submittedName>
</protein>
<accession>Q3SPE4</accession>